<dbReference type="InterPro" id="IPR017853">
    <property type="entry name" value="GH"/>
</dbReference>
<keyword evidence="5" id="KW-0326">Glycosidase</keyword>
<dbReference type="Proteomes" id="UP000621856">
    <property type="component" value="Unassembled WGS sequence"/>
</dbReference>
<dbReference type="Gene3D" id="2.60.40.1180">
    <property type="entry name" value="Golgi alpha-mannosidase II"/>
    <property type="match status" value="1"/>
</dbReference>
<evidence type="ECO:0000256" key="1">
    <source>
        <dbReference type="ARBA" id="ARBA00007951"/>
    </source>
</evidence>
<evidence type="ECO:0000256" key="2">
    <source>
        <dbReference type="ARBA" id="ARBA00012662"/>
    </source>
</evidence>
<dbReference type="GO" id="GO:0005764">
    <property type="term" value="C:lysosome"/>
    <property type="evidence" value="ECO:0007669"/>
    <property type="project" value="TreeGrafter"/>
</dbReference>
<dbReference type="SUPFAM" id="SSF51445">
    <property type="entry name" value="(Trans)glycosidases"/>
    <property type="match status" value="1"/>
</dbReference>
<organism evidence="7 9">
    <name type="scientific">Aquisalinus luteolus</name>
    <dbReference type="NCBI Taxonomy" id="1566827"/>
    <lineage>
        <taxon>Bacteria</taxon>
        <taxon>Pseudomonadati</taxon>
        <taxon>Pseudomonadota</taxon>
        <taxon>Alphaproteobacteria</taxon>
        <taxon>Parvularculales</taxon>
        <taxon>Parvularculaceae</taxon>
        <taxon>Aquisalinus</taxon>
    </lineage>
</organism>
<dbReference type="GO" id="GO:0006004">
    <property type="term" value="P:fucose metabolic process"/>
    <property type="evidence" value="ECO:0007669"/>
    <property type="project" value="TreeGrafter"/>
</dbReference>
<evidence type="ECO:0000259" key="6">
    <source>
        <dbReference type="Pfam" id="PF01120"/>
    </source>
</evidence>
<protein>
    <recommendedName>
        <fullName evidence="2">alpha-L-fucosidase</fullName>
        <ecNumber evidence="2">3.2.1.51</ecNumber>
    </recommendedName>
</protein>
<dbReference type="Pfam" id="PF01120">
    <property type="entry name" value="Alpha_L_fucos"/>
    <property type="match status" value="1"/>
</dbReference>
<dbReference type="GO" id="GO:0004560">
    <property type="term" value="F:alpha-L-fucosidase activity"/>
    <property type="evidence" value="ECO:0007669"/>
    <property type="project" value="InterPro"/>
</dbReference>
<reference evidence="8 10" key="2">
    <citation type="submission" date="2020-02" db="EMBL/GenBank/DDBJ databases">
        <title>Genome sequence of Parvularcula flava strain NH6-79.</title>
        <authorList>
            <person name="Abdul Karim M.H."/>
            <person name="Lam M.Q."/>
            <person name="Chen S.J."/>
            <person name="Yahya A."/>
            <person name="Shahir S."/>
            <person name="Shamsir M.S."/>
            <person name="Chong C.S."/>
        </authorList>
    </citation>
    <scope>NUCLEOTIDE SEQUENCE [LARGE SCALE GENOMIC DNA]</scope>
    <source>
        <strain evidence="8 10">NH6-79</strain>
    </source>
</reference>
<accession>A0A8J3A0K1</accession>
<evidence type="ECO:0000256" key="5">
    <source>
        <dbReference type="ARBA" id="ARBA00023295"/>
    </source>
</evidence>
<dbReference type="EC" id="3.2.1.51" evidence="2"/>
<keyword evidence="3" id="KW-0732">Signal</keyword>
<dbReference type="InterPro" id="IPR057739">
    <property type="entry name" value="Glyco_hydro_29_N"/>
</dbReference>
<evidence type="ECO:0000256" key="4">
    <source>
        <dbReference type="ARBA" id="ARBA00022801"/>
    </source>
</evidence>
<keyword evidence="4" id="KW-0378">Hydrolase</keyword>
<dbReference type="PANTHER" id="PTHR10030">
    <property type="entry name" value="ALPHA-L-FUCOSIDASE"/>
    <property type="match status" value="1"/>
</dbReference>
<dbReference type="InterPro" id="IPR000933">
    <property type="entry name" value="Glyco_hydro_29"/>
</dbReference>
<dbReference type="EMBL" id="BMGZ01000001">
    <property type="protein sequence ID" value="GGH93072.1"/>
    <property type="molecule type" value="Genomic_DNA"/>
</dbReference>
<proteinExistence type="inferred from homology"/>
<evidence type="ECO:0000313" key="7">
    <source>
        <dbReference type="EMBL" id="GGH93072.1"/>
    </source>
</evidence>
<reference evidence="7" key="3">
    <citation type="submission" date="2020-09" db="EMBL/GenBank/DDBJ databases">
        <authorList>
            <person name="Sun Q."/>
            <person name="Zhou Y."/>
        </authorList>
    </citation>
    <scope>NUCLEOTIDE SEQUENCE</scope>
    <source>
        <strain evidence="7">CGMCC 1.14984</strain>
    </source>
</reference>
<dbReference type="Gene3D" id="3.20.20.80">
    <property type="entry name" value="Glycosidases"/>
    <property type="match status" value="1"/>
</dbReference>
<feature type="domain" description="Glycoside hydrolase family 29 N-terminal" evidence="6">
    <location>
        <begin position="3"/>
        <end position="380"/>
    </location>
</feature>
<dbReference type="EMBL" id="VCJR02000001">
    <property type="protein sequence ID" value="NHK26678.1"/>
    <property type="molecule type" value="Genomic_DNA"/>
</dbReference>
<dbReference type="SMART" id="SM00812">
    <property type="entry name" value="Alpha_L_fucos"/>
    <property type="match status" value="1"/>
</dbReference>
<dbReference type="InterPro" id="IPR013780">
    <property type="entry name" value="Glyco_hydro_b"/>
</dbReference>
<evidence type="ECO:0000313" key="9">
    <source>
        <dbReference type="Proteomes" id="UP000621856"/>
    </source>
</evidence>
<name>A0A8J3A0K1_9PROT</name>
<evidence type="ECO:0000313" key="8">
    <source>
        <dbReference type="EMBL" id="NHK26678.1"/>
    </source>
</evidence>
<reference evidence="7" key="1">
    <citation type="journal article" date="2014" name="Int. J. Syst. Evol. Microbiol.">
        <title>Complete genome sequence of Corynebacterium casei LMG S-19264T (=DSM 44701T), isolated from a smear-ripened cheese.</title>
        <authorList>
            <consortium name="US DOE Joint Genome Institute (JGI-PGF)"/>
            <person name="Walter F."/>
            <person name="Albersmeier A."/>
            <person name="Kalinowski J."/>
            <person name="Ruckert C."/>
        </authorList>
    </citation>
    <scope>NUCLEOTIDE SEQUENCE</scope>
    <source>
        <strain evidence="7">CGMCC 1.14984</strain>
    </source>
</reference>
<dbReference type="GO" id="GO:0016139">
    <property type="term" value="P:glycoside catabolic process"/>
    <property type="evidence" value="ECO:0007669"/>
    <property type="project" value="TreeGrafter"/>
</dbReference>
<evidence type="ECO:0000256" key="3">
    <source>
        <dbReference type="ARBA" id="ARBA00022729"/>
    </source>
</evidence>
<keyword evidence="10" id="KW-1185">Reference proteome</keyword>
<dbReference type="Proteomes" id="UP000818603">
    <property type="component" value="Unassembled WGS sequence"/>
</dbReference>
<sequence>MAQRDEATTYQPDEASLSRHSEVPEWFRDAKLGIYVHWGVYSVPADRDEWYPRWMHFREYASRPEIEAVYQRHVERYGPPEEFGYHDFVPMFTAENFDADEWADLFVAAGAKFAGLVAEHHDGFAMWDSAVTPWNAADKGPERDVVGELYEAYRERGLKVMGSFHHARNLQRYSDLTAEESNALLAGEDRWIFSDSHYPWIPGQPPTSDDPELRLLYGNVPESEWLEEIWYAKLTEFIDSYHPDLIYFDSWLDTIPQSYRDRFAAYYFNAARERGQDVMVTHKQEDLPLTWSVEDFEKGRMDRLTDQVWMTDDTISDGSWCYTEDLGVKPLTRVLHDFIDSVSKNGQLLLNVSPMADGTIPDNQRAVLNDLGHWMDRNGEAIYETRPWRVYGEGPTKLSGSGHFLDAVSYTAGDIRFTTKGSDTLYVIALGEPDGDTLTVKSLASDLTLYEDEIASISLVGGGEVNGWERGTEGLVIPVGDDARGQPALVWKIVRAVPEE</sequence>
<dbReference type="AlphaFoldDB" id="A0A8J3A0K1"/>
<comment type="caution">
    <text evidence="7">The sequence shown here is derived from an EMBL/GenBank/DDBJ whole genome shotgun (WGS) entry which is preliminary data.</text>
</comment>
<comment type="similarity">
    <text evidence="1">Belongs to the glycosyl hydrolase 29 family.</text>
</comment>
<dbReference type="PANTHER" id="PTHR10030:SF37">
    <property type="entry name" value="ALPHA-L-FUCOSIDASE-RELATED"/>
    <property type="match status" value="1"/>
</dbReference>
<evidence type="ECO:0000313" key="10">
    <source>
        <dbReference type="Proteomes" id="UP000818603"/>
    </source>
</evidence>
<gene>
    <name evidence="8" type="ORF">FF098_001995</name>
    <name evidence="7" type="ORF">GCM10011355_04050</name>
</gene>